<sequence length="163" mass="18307">MRPLFSVELHLPPNDHYTDLELLIQEIASTVPLLDCDHTLLFLSSQADVHAVEAIIHPHNIPCEQGSWLALEDSWEADHRIMTDYGVITPAGHSYIDMSLCMVVQLAVVDDTSELELAVLQAAEHAIAARREDGRQLFAIDRQQEELLEGIARAYHCSCNRII</sequence>
<keyword evidence="2" id="KW-1185">Reference proteome</keyword>
<dbReference type="Proteomes" id="UP001589818">
    <property type="component" value="Unassembled WGS sequence"/>
</dbReference>
<reference evidence="1 2" key="1">
    <citation type="submission" date="2024-09" db="EMBL/GenBank/DDBJ databases">
        <authorList>
            <person name="Sun Q."/>
            <person name="Mori K."/>
        </authorList>
    </citation>
    <scope>NUCLEOTIDE SEQUENCE [LARGE SCALE GENOMIC DNA]</scope>
    <source>
        <strain evidence="1 2">CCM 4839</strain>
    </source>
</reference>
<name>A0ABV6JIT1_9BACL</name>
<dbReference type="EMBL" id="JBHLVF010000041">
    <property type="protein sequence ID" value="MFC0395414.1"/>
    <property type="molecule type" value="Genomic_DNA"/>
</dbReference>
<evidence type="ECO:0000313" key="1">
    <source>
        <dbReference type="EMBL" id="MFC0395414.1"/>
    </source>
</evidence>
<accession>A0ABV6JIT1</accession>
<organism evidence="1 2">
    <name type="scientific">Paenibacillus mendelii</name>
    <dbReference type="NCBI Taxonomy" id="206163"/>
    <lineage>
        <taxon>Bacteria</taxon>
        <taxon>Bacillati</taxon>
        <taxon>Bacillota</taxon>
        <taxon>Bacilli</taxon>
        <taxon>Bacillales</taxon>
        <taxon>Paenibacillaceae</taxon>
        <taxon>Paenibacillus</taxon>
    </lineage>
</organism>
<dbReference type="RefSeq" id="WP_204816521.1">
    <property type="nucleotide sequence ID" value="NZ_JANHOF010000001.1"/>
</dbReference>
<protein>
    <submittedName>
        <fullName evidence="1">Uncharacterized protein</fullName>
    </submittedName>
</protein>
<gene>
    <name evidence="1" type="ORF">ACFFJ8_29110</name>
</gene>
<evidence type="ECO:0000313" key="2">
    <source>
        <dbReference type="Proteomes" id="UP001589818"/>
    </source>
</evidence>
<proteinExistence type="predicted"/>
<comment type="caution">
    <text evidence="1">The sequence shown here is derived from an EMBL/GenBank/DDBJ whole genome shotgun (WGS) entry which is preliminary data.</text>
</comment>